<dbReference type="Pfam" id="PF05136">
    <property type="entry name" value="Phage_portal_2"/>
    <property type="match status" value="1"/>
</dbReference>
<protein>
    <submittedName>
        <fullName evidence="2">Phage portal protein</fullName>
    </submittedName>
</protein>
<reference evidence="2" key="1">
    <citation type="submission" date="2023-08" db="EMBL/GenBank/DDBJ databases">
        <title>Study of Resistomes in environmental pathogenic environmental.</title>
        <authorList>
            <person name="Bhattacharjee A."/>
            <person name="Singh A.K."/>
        </authorList>
    </citation>
    <scope>NUCLEOTIDE SEQUENCE</scope>
    <source>
        <strain evidence="2">S1</strain>
    </source>
</reference>
<name>A0ABU3MUX9_9BURK</name>
<dbReference type="EMBL" id="JAPQTC020000004">
    <property type="protein sequence ID" value="MDT8505406.1"/>
    <property type="molecule type" value="Genomic_DNA"/>
</dbReference>
<gene>
    <name evidence="2" type="ORF">OYC61_013965</name>
</gene>
<organism evidence="2 3">
    <name type="scientific">Alcaligenes nematophilus</name>
    <dbReference type="NCBI Taxonomy" id="2994643"/>
    <lineage>
        <taxon>Bacteria</taxon>
        <taxon>Pseudomonadati</taxon>
        <taxon>Pseudomonadota</taxon>
        <taxon>Betaproteobacteria</taxon>
        <taxon>Burkholderiales</taxon>
        <taxon>Alcaligenaceae</taxon>
        <taxon>Alcaligenes</taxon>
    </lineage>
</organism>
<evidence type="ECO:0000313" key="2">
    <source>
        <dbReference type="EMBL" id="MDT8505406.1"/>
    </source>
</evidence>
<comment type="caution">
    <text evidence="2">The sequence shown here is derived from an EMBL/GenBank/DDBJ whole genome shotgun (WGS) entry which is preliminary data.</text>
</comment>
<proteinExistence type="predicted"/>
<feature type="region of interest" description="Disordered" evidence="1">
    <location>
        <begin position="23"/>
        <end position="52"/>
    </location>
</feature>
<sequence>MRYQTLQQAGFVLPTRLNAASSSAYEGGSATGSRSKSWNPSAAGPNSAATGNLGTIRRRARDAVRNDPWAKTAAARWVSNVIGTGIQPYPRHPDSGVRKALKELWSDWVGESDADGRLGFYGQQALAARCLFIDGEALARIRMRRPEDDLVVPMQIQQFEGDFLPVEETRSLANGHEIVNGVEFDRIGRCVNYHLWDRHPAEPGGFKSRTLRPVPADMVVHAFPVLRPGQVRGVSELATVLLRLKTLDNFDDAVAFRQEVSNLFAGYVVTKDDESEGPDPSSFGDPSIEADSDGVPLIGMEPGSVTSLPHGTDIKFASPPGAPDNYAEFMRQQLMAAFASVGMPYETTGDLRNVSDRTLRVVVNEFHRQVEQYQWGVFIHQWCRPIWNAWINAIALSGIMPMKYLERRLFRRVLWVPQGWAYFNPVQDVKANTDAVRAGFTSRSTIILSQGEDPEEVAAQIRADNDQADSDNLSLDSDSRHARNKGAELGDPSERDDDPSGA</sequence>
<feature type="compositionally biased region" description="Basic and acidic residues" evidence="1">
    <location>
        <begin position="477"/>
        <end position="488"/>
    </location>
</feature>
<evidence type="ECO:0000256" key="1">
    <source>
        <dbReference type="SAM" id="MobiDB-lite"/>
    </source>
</evidence>
<accession>A0ABU3MUX9</accession>
<dbReference type="InterPro" id="IPR006429">
    <property type="entry name" value="Phage_lambda_portal"/>
</dbReference>
<dbReference type="Proteomes" id="UP001074635">
    <property type="component" value="Unassembled WGS sequence"/>
</dbReference>
<feature type="compositionally biased region" description="Low complexity" evidence="1">
    <location>
        <begin position="23"/>
        <end position="33"/>
    </location>
</feature>
<dbReference type="RefSeq" id="WP_268380473.1">
    <property type="nucleotide sequence ID" value="NZ_JAPQTC020000004.1"/>
</dbReference>
<feature type="region of interest" description="Disordered" evidence="1">
    <location>
        <begin position="463"/>
        <end position="502"/>
    </location>
</feature>
<keyword evidence="3" id="KW-1185">Reference proteome</keyword>
<dbReference type="NCBIfam" id="TIGR01539">
    <property type="entry name" value="portal_lambda"/>
    <property type="match status" value="1"/>
</dbReference>
<evidence type="ECO:0000313" key="3">
    <source>
        <dbReference type="Proteomes" id="UP001074635"/>
    </source>
</evidence>